<protein>
    <submittedName>
        <fullName evidence="13">Cytochrome b/b6 domain-containing protein</fullName>
    </submittedName>
</protein>
<evidence type="ECO:0000256" key="11">
    <source>
        <dbReference type="ARBA" id="ARBA00023136"/>
    </source>
</evidence>
<dbReference type="PANTHER" id="PTHR30485:SF1">
    <property type="entry name" value="CYTOCHROME YDHU-RELATED"/>
    <property type="match status" value="1"/>
</dbReference>
<evidence type="ECO:0000256" key="7">
    <source>
        <dbReference type="ARBA" id="ARBA00022723"/>
    </source>
</evidence>
<dbReference type="InterPro" id="IPR011577">
    <property type="entry name" value="Cyt_b561_bac/Ni-Hgenase"/>
</dbReference>
<evidence type="ECO:0000313" key="14">
    <source>
        <dbReference type="Proteomes" id="UP000317572"/>
    </source>
</evidence>
<evidence type="ECO:0000256" key="2">
    <source>
        <dbReference type="ARBA" id="ARBA00008622"/>
    </source>
</evidence>
<dbReference type="SUPFAM" id="SSF81342">
    <property type="entry name" value="Transmembrane di-heme cytochromes"/>
    <property type="match status" value="1"/>
</dbReference>
<dbReference type="InterPro" id="IPR016174">
    <property type="entry name" value="Di-haem_cyt_TM"/>
</dbReference>
<dbReference type="GO" id="GO:0020037">
    <property type="term" value="F:heme binding"/>
    <property type="evidence" value="ECO:0007669"/>
    <property type="project" value="TreeGrafter"/>
</dbReference>
<sequence>MKSNAPRPVHRWPVRLTHWINLFAMVCMFMSGWEIYNASPLFGFRFPPQVTLGGWLGGAIGWHLAVMWLLACNALCYVLWSLFSGHLRRDLLPLGLGALRRDIWQAVTLRLKHQHGHYNAIQKLMYLGVLLLGLLLVLSGLAIWKPVQLQGLVSLFGGFDIARYVHFFAMAGIGLFVVIHLLMVIIVPRTLWAMITGGKHDG</sequence>
<keyword evidence="6" id="KW-0812">Transmembrane</keyword>
<keyword evidence="4" id="KW-1003">Cell membrane</keyword>
<evidence type="ECO:0000313" key="13">
    <source>
        <dbReference type="EMBL" id="QDL33106.1"/>
    </source>
</evidence>
<keyword evidence="8" id="KW-0249">Electron transport</keyword>
<dbReference type="Proteomes" id="UP000317572">
    <property type="component" value="Chromosome"/>
</dbReference>
<proteinExistence type="inferred from homology"/>
<evidence type="ECO:0000256" key="5">
    <source>
        <dbReference type="ARBA" id="ARBA00022617"/>
    </source>
</evidence>
<comment type="similarity">
    <text evidence="2">Belongs to the HupC/HyaC/HydC family.</text>
</comment>
<dbReference type="RefSeq" id="WP_020825933.1">
    <property type="nucleotide sequence ID" value="NZ_CADDTP010000006.1"/>
</dbReference>
<dbReference type="PRINTS" id="PR00161">
    <property type="entry name" value="NIHGNASECYTB"/>
</dbReference>
<reference evidence="13 14" key="1">
    <citation type="submission" date="2018-11" db="EMBL/GenBank/DDBJ databases">
        <title>The first complete genome of Serratia liquefaciens isolated from metalophyte plant revel distinctness adaptive mechanisms in an extreme habitat.</title>
        <authorList>
            <person name="Caneschi W.L."/>
            <person name="Sanchez A.B."/>
            <person name="Felestrino E.B."/>
            <person name="Assis R.A.B."/>
            <person name="Lemes C.G.C."/>
            <person name="Cordeiro I.F."/>
            <person name="Fonseca N.P."/>
            <person name="Villa M."/>
            <person name="Vieira I.T."/>
            <person name="Moraes L.A."/>
            <person name="Kamino L.H.Y."/>
            <person name="do Carmo F."/>
            <person name="Garcia C.M."/>
            <person name="Almeida N.F."/>
            <person name="Silva R.S."/>
            <person name="Ferro J.A."/>
            <person name="Ferro M.I.T."/>
            <person name="Varani A.M."/>
            <person name="Ferreira R.M."/>
            <person name="dos Santos V.L."/>
            <person name="Silva U.C."/>
            <person name="Setubal J.C."/>
            <person name="Moreira L.M."/>
        </authorList>
    </citation>
    <scope>NUCLEOTIDE SEQUENCE [LARGE SCALE GENOMIC DNA]</scope>
    <source>
        <strain evidence="13 14">FG3</strain>
    </source>
</reference>
<evidence type="ECO:0000259" key="12">
    <source>
        <dbReference type="Pfam" id="PF01292"/>
    </source>
</evidence>
<dbReference type="GO" id="GO:0009055">
    <property type="term" value="F:electron transfer activity"/>
    <property type="evidence" value="ECO:0007669"/>
    <property type="project" value="InterPro"/>
</dbReference>
<dbReference type="GO" id="GO:0022904">
    <property type="term" value="P:respiratory electron transport chain"/>
    <property type="evidence" value="ECO:0007669"/>
    <property type="project" value="InterPro"/>
</dbReference>
<comment type="subcellular location">
    <subcellularLocation>
        <location evidence="1">Cell membrane</location>
        <topology evidence="1">Multi-pass membrane protein</topology>
    </subcellularLocation>
</comment>
<dbReference type="GO" id="GO:0005886">
    <property type="term" value="C:plasma membrane"/>
    <property type="evidence" value="ECO:0007669"/>
    <property type="project" value="UniProtKB-SubCell"/>
</dbReference>
<dbReference type="GeneID" id="29902715"/>
<dbReference type="Pfam" id="PF01292">
    <property type="entry name" value="Ni_hydr_CYTB"/>
    <property type="match status" value="1"/>
</dbReference>
<evidence type="ECO:0000256" key="8">
    <source>
        <dbReference type="ARBA" id="ARBA00022982"/>
    </source>
</evidence>
<name>A0A379ZS82_SERLI</name>
<keyword evidence="11" id="KW-0472">Membrane</keyword>
<dbReference type="InterPro" id="IPR000516">
    <property type="entry name" value="Ni-dep_Hydgase_cyt-B"/>
</dbReference>
<dbReference type="EMBL" id="CP033893">
    <property type="protein sequence ID" value="QDL33106.1"/>
    <property type="molecule type" value="Genomic_DNA"/>
</dbReference>
<accession>A0A379ZS82</accession>
<evidence type="ECO:0000256" key="6">
    <source>
        <dbReference type="ARBA" id="ARBA00022692"/>
    </source>
</evidence>
<feature type="domain" description="Cytochrome b561 bacterial/Ni-hydrogenase" evidence="12">
    <location>
        <begin position="10"/>
        <end position="197"/>
    </location>
</feature>
<evidence type="ECO:0000256" key="9">
    <source>
        <dbReference type="ARBA" id="ARBA00022989"/>
    </source>
</evidence>
<gene>
    <name evidence="13" type="ORF">EGO53_15435</name>
</gene>
<keyword evidence="7" id="KW-0479">Metal-binding</keyword>
<evidence type="ECO:0000256" key="3">
    <source>
        <dbReference type="ARBA" id="ARBA00022448"/>
    </source>
</evidence>
<keyword evidence="10" id="KW-0408">Iron</keyword>
<evidence type="ECO:0000256" key="10">
    <source>
        <dbReference type="ARBA" id="ARBA00023004"/>
    </source>
</evidence>
<keyword evidence="5" id="KW-0349">Heme</keyword>
<keyword evidence="3" id="KW-0813">Transport</keyword>
<evidence type="ECO:0000256" key="1">
    <source>
        <dbReference type="ARBA" id="ARBA00004651"/>
    </source>
</evidence>
<dbReference type="Gene3D" id="1.20.950.20">
    <property type="entry name" value="Transmembrane di-heme cytochromes, Chain C"/>
    <property type="match status" value="1"/>
</dbReference>
<keyword evidence="9" id="KW-1133">Transmembrane helix</keyword>
<dbReference type="GO" id="GO:0005506">
    <property type="term" value="F:iron ion binding"/>
    <property type="evidence" value="ECO:0007669"/>
    <property type="project" value="InterPro"/>
</dbReference>
<evidence type="ECO:0000256" key="4">
    <source>
        <dbReference type="ARBA" id="ARBA00022475"/>
    </source>
</evidence>
<organism evidence="13 14">
    <name type="scientific">Serratia liquefaciens</name>
    <dbReference type="NCBI Taxonomy" id="614"/>
    <lineage>
        <taxon>Bacteria</taxon>
        <taxon>Pseudomonadati</taxon>
        <taxon>Pseudomonadota</taxon>
        <taxon>Gammaproteobacteria</taxon>
        <taxon>Enterobacterales</taxon>
        <taxon>Yersiniaceae</taxon>
        <taxon>Serratia</taxon>
    </lineage>
</organism>
<dbReference type="AlphaFoldDB" id="A0A379ZS82"/>
<dbReference type="PANTHER" id="PTHR30485">
    <property type="entry name" value="NI/FE-HYDROGENASE 1 B-TYPE CYTOCHROME SUBUNIT"/>
    <property type="match status" value="1"/>
</dbReference>
<dbReference type="InterPro" id="IPR051542">
    <property type="entry name" value="Hydrogenase_cytochrome"/>
</dbReference>
<accession>A0A515CY84</accession>